<dbReference type="Pfam" id="PF01135">
    <property type="entry name" value="PCMT"/>
    <property type="match status" value="1"/>
</dbReference>
<dbReference type="InterPro" id="IPR029063">
    <property type="entry name" value="SAM-dependent_MTases_sf"/>
</dbReference>
<evidence type="ECO:0000256" key="6">
    <source>
        <dbReference type="ARBA" id="ARBA00022603"/>
    </source>
</evidence>
<dbReference type="Proteomes" id="UP001230426">
    <property type="component" value="Unassembled WGS sequence"/>
</dbReference>
<protein>
    <recommendedName>
        <fullName evidence="4">Protein-L-isoaspartate O-methyltransferase</fullName>
        <ecNumber evidence="3">2.1.1.77</ecNumber>
    </recommendedName>
    <alternativeName>
        <fullName evidence="11">L-isoaspartyl protein carboxyl methyltransferase</fullName>
    </alternativeName>
    <alternativeName>
        <fullName evidence="9">Protein L-isoaspartyl methyltransferase</fullName>
    </alternativeName>
    <alternativeName>
        <fullName evidence="10">Protein-beta-aspartate methyltransferase</fullName>
    </alternativeName>
</protein>
<evidence type="ECO:0000256" key="2">
    <source>
        <dbReference type="ARBA" id="ARBA00005369"/>
    </source>
</evidence>
<keyword evidence="7" id="KW-0808">Transferase</keyword>
<dbReference type="PANTHER" id="PTHR11579">
    <property type="entry name" value="PROTEIN-L-ISOASPARTATE O-METHYLTRANSFERASE"/>
    <property type="match status" value="1"/>
</dbReference>
<comment type="subcellular location">
    <subcellularLocation>
        <location evidence="1">Cytoplasm</location>
    </subcellularLocation>
</comment>
<evidence type="ECO:0000256" key="11">
    <source>
        <dbReference type="ARBA" id="ARBA00031350"/>
    </source>
</evidence>
<comment type="similarity">
    <text evidence="2">Belongs to the methyltransferase superfamily. L-isoaspartyl/D-aspartyl protein methyltransferase family.</text>
</comment>
<name>A0ABT9RB49_9ACTN</name>
<evidence type="ECO:0000256" key="1">
    <source>
        <dbReference type="ARBA" id="ARBA00004496"/>
    </source>
</evidence>
<dbReference type="CDD" id="cd02440">
    <property type="entry name" value="AdoMet_MTases"/>
    <property type="match status" value="1"/>
</dbReference>
<reference evidence="12 13" key="1">
    <citation type="submission" date="2023-07" db="EMBL/GenBank/DDBJ databases">
        <title>Sequencing the genomes of 1000 actinobacteria strains.</title>
        <authorList>
            <person name="Klenk H.-P."/>
        </authorList>
    </citation>
    <scope>NUCLEOTIDE SEQUENCE [LARGE SCALE GENOMIC DNA]</scope>
    <source>
        <strain evidence="12 13">DSM 44109</strain>
    </source>
</reference>
<dbReference type="EC" id="2.1.1.77" evidence="3"/>
<evidence type="ECO:0000256" key="4">
    <source>
        <dbReference type="ARBA" id="ARBA00013346"/>
    </source>
</evidence>
<dbReference type="InterPro" id="IPR000682">
    <property type="entry name" value="PCMT"/>
</dbReference>
<dbReference type="SUPFAM" id="SSF53335">
    <property type="entry name" value="S-adenosyl-L-methionine-dependent methyltransferases"/>
    <property type="match status" value="1"/>
</dbReference>
<dbReference type="PANTHER" id="PTHR11579:SF0">
    <property type="entry name" value="PROTEIN-L-ISOASPARTATE(D-ASPARTATE) O-METHYLTRANSFERASE"/>
    <property type="match status" value="1"/>
</dbReference>
<keyword evidence="13" id="KW-1185">Reference proteome</keyword>
<dbReference type="RefSeq" id="WP_306867259.1">
    <property type="nucleotide sequence ID" value="NZ_JAUSRB010000002.1"/>
</dbReference>
<evidence type="ECO:0000313" key="12">
    <source>
        <dbReference type="EMBL" id="MDP9866487.1"/>
    </source>
</evidence>
<evidence type="ECO:0000313" key="13">
    <source>
        <dbReference type="Proteomes" id="UP001230426"/>
    </source>
</evidence>
<sequence length="390" mass="40341">MRPATTVDEIAAERRAALVTLLAEERGLSCPRLRAAFARVPRHAFVADHAFWLPERPDDRFRWPEMPDPAEAIAAAYTDRPLVVRCADDGGIRSSCTAPSLVGHLLQELDPPTGARVLEIGTGTGYAAALLSEVTGAAVETVEIDHGLAAVAGRTLARLGFDAVTVRAGDATRLDSGYACFSRVLVSAATTVVPGGWIAALRPGGTLVATYPLPWRGLTLVVRRTGEDMATGRFLANGGRTCPSLVHGGSSGATALPGVPVHEAVEVSLDEFGPAGSIEPGTPAGLALLAGFAIPGLAALPFSPPAGGAPAVQLVDGHRENCSLIVDGSGAVRATSAGRGLAERLTAVRRLWDGAGRPDEGGYVWSWQAGRTSLATRGGRVLGERGFLGT</sequence>
<dbReference type="Gene3D" id="3.40.50.150">
    <property type="entry name" value="Vaccinia Virus protein VP39"/>
    <property type="match status" value="1"/>
</dbReference>
<dbReference type="EMBL" id="JAUSRB010000002">
    <property type="protein sequence ID" value="MDP9866487.1"/>
    <property type="molecule type" value="Genomic_DNA"/>
</dbReference>
<organism evidence="12 13">
    <name type="scientific">Streptosporangium brasiliense</name>
    <dbReference type="NCBI Taxonomy" id="47480"/>
    <lineage>
        <taxon>Bacteria</taxon>
        <taxon>Bacillati</taxon>
        <taxon>Actinomycetota</taxon>
        <taxon>Actinomycetes</taxon>
        <taxon>Streptosporangiales</taxon>
        <taxon>Streptosporangiaceae</taxon>
        <taxon>Streptosporangium</taxon>
    </lineage>
</organism>
<evidence type="ECO:0000256" key="8">
    <source>
        <dbReference type="ARBA" id="ARBA00022691"/>
    </source>
</evidence>
<keyword evidence="8" id="KW-0949">S-adenosyl-L-methionine</keyword>
<gene>
    <name evidence="12" type="ORF">J2S55_005753</name>
</gene>
<proteinExistence type="inferred from homology"/>
<evidence type="ECO:0000256" key="7">
    <source>
        <dbReference type="ARBA" id="ARBA00022679"/>
    </source>
</evidence>
<evidence type="ECO:0000256" key="3">
    <source>
        <dbReference type="ARBA" id="ARBA00011890"/>
    </source>
</evidence>
<comment type="caution">
    <text evidence="12">The sequence shown here is derived from an EMBL/GenBank/DDBJ whole genome shotgun (WGS) entry which is preliminary data.</text>
</comment>
<keyword evidence="5" id="KW-0963">Cytoplasm</keyword>
<evidence type="ECO:0000256" key="10">
    <source>
        <dbReference type="ARBA" id="ARBA00031323"/>
    </source>
</evidence>
<evidence type="ECO:0000256" key="5">
    <source>
        <dbReference type="ARBA" id="ARBA00022490"/>
    </source>
</evidence>
<accession>A0ABT9RB49</accession>
<keyword evidence="6" id="KW-0489">Methyltransferase</keyword>
<evidence type="ECO:0000256" key="9">
    <source>
        <dbReference type="ARBA" id="ARBA00030757"/>
    </source>
</evidence>